<keyword evidence="1" id="KW-0812">Transmembrane</keyword>
<reference evidence="2" key="2">
    <citation type="submission" date="2025-08" db="UniProtKB">
        <authorList>
            <consortium name="Ensembl"/>
        </authorList>
    </citation>
    <scope>IDENTIFICATION</scope>
</reference>
<dbReference type="PANTHER" id="PTHR12138">
    <property type="entry name" value="PRIMATE-EXPANDED PROTEIN FAMILY"/>
    <property type="match status" value="1"/>
</dbReference>
<name>A0A8I4A127_CALJA</name>
<dbReference type="GeneTree" id="ENSGT01010000223043"/>
<keyword evidence="3" id="KW-1185">Reference proteome</keyword>
<reference evidence="2 3" key="1">
    <citation type="submission" date="2009-03" db="EMBL/GenBank/DDBJ databases">
        <authorList>
            <person name="Warren W."/>
            <person name="Ye L."/>
            <person name="Minx P."/>
            <person name="Worley K."/>
            <person name="Gibbs R."/>
            <person name="Wilson R.K."/>
        </authorList>
    </citation>
    <scope>NUCLEOTIDE SEQUENCE [LARGE SCALE GENOMIC DNA]</scope>
</reference>
<dbReference type="PANTHER" id="PTHR12138:SF133">
    <property type="entry name" value="SECRETED PROTEIN"/>
    <property type="match status" value="1"/>
</dbReference>
<sequence>MSLLTAFLSDALKYLLSTGPLQLEVPWVPKVLNSKPKLMFLPNYAFSFLFFPFSFFLRRSLIQFPKLEYSGVISPHCNLHLPASSDSPASASGTARITGAPTCPANFSVFSRDEVSPCWSGWSQMPDPVICLPLPLKVLGLQ</sequence>
<evidence type="ECO:0000313" key="2">
    <source>
        <dbReference type="Ensembl" id="ENSCJAP00000082365.1"/>
    </source>
</evidence>
<accession>A0A8I4A127</accession>
<protein>
    <submittedName>
        <fullName evidence="2">Uncharacterized protein</fullName>
    </submittedName>
</protein>
<keyword evidence="1" id="KW-1133">Transmembrane helix</keyword>
<dbReference type="Ensembl" id="ENSCJAT00000145292.1">
    <property type="protein sequence ID" value="ENSCJAP00000082365.1"/>
    <property type="gene ID" value="ENSCJAG00000076896.1"/>
</dbReference>
<dbReference type="Proteomes" id="UP000008225">
    <property type="component" value="Chromosome 16"/>
</dbReference>
<dbReference type="OMA" id="ITGAPTC"/>
<evidence type="ECO:0000256" key="1">
    <source>
        <dbReference type="SAM" id="Phobius"/>
    </source>
</evidence>
<organism evidence="2 3">
    <name type="scientific">Callithrix jacchus</name>
    <name type="common">White-tufted-ear marmoset</name>
    <name type="synonym">Simia Jacchus</name>
    <dbReference type="NCBI Taxonomy" id="9483"/>
    <lineage>
        <taxon>Eukaryota</taxon>
        <taxon>Metazoa</taxon>
        <taxon>Chordata</taxon>
        <taxon>Craniata</taxon>
        <taxon>Vertebrata</taxon>
        <taxon>Euteleostomi</taxon>
        <taxon>Mammalia</taxon>
        <taxon>Eutheria</taxon>
        <taxon>Euarchontoglires</taxon>
        <taxon>Primates</taxon>
        <taxon>Haplorrhini</taxon>
        <taxon>Platyrrhini</taxon>
        <taxon>Cebidae</taxon>
        <taxon>Callitrichinae</taxon>
        <taxon>Callithrix</taxon>
        <taxon>Callithrix</taxon>
    </lineage>
</organism>
<dbReference type="AlphaFoldDB" id="A0A8I4A127"/>
<keyword evidence="1" id="KW-0472">Membrane</keyword>
<feature type="transmembrane region" description="Helical" evidence="1">
    <location>
        <begin position="38"/>
        <end position="57"/>
    </location>
</feature>
<proteinExistence type="predicted"/>
<reference evidence="2" key="3">
    <citation type="submission" date="2025-09" db="UniProtKB">
        <authorList>
            <consortium name="Ensembl"/>
        </authorList>
    </citation>
    <scope>IDENTIFICATION</scope>
</reference>
<evidence type="ECO:0000313" key="3">
    <source>
        <dbReference type="Proteomes" id="UP000008225"/>
    </source>
</evidence>